<evidence type="ECO:0000259" key="2">
    <source>
        <dbReference type="Pfam" id="PF26571"/>
    </source>
</evidence>
<protein>
    <recommendedName>
        <fullName evidence="2">ARB-07466-like C-terminal domain-containing protein</fullName>
    </recommendedName>
</protein>
<dbReference type="Pfam" id="PF26571">
    <property type="entry name" value="VldE"/>
    <property type="match status" value="1"/>
</dbReference>
<gene>
    <name evidence="3" type="ORF">ACRE_087930</name>
</gene>
<organism evidence="3 4">
    <name type="scientific">Hapsidospora chrysogenum (strain ATCC 11550 / CBS 779.69 / DSM 880 / IAM 14645 / JCM 23072 / IMI 49137)</name>
    <name type="common">Acremonium chrysogenum</name>
    <dbReference type="NCBI Taxonomy" id="857340"/>
    <lineage>
        <taxon>Eukaryota</taxon>
        <taxon>Fungi</taxon>
        <taxon>Dikarya</taxon>
        <taxon>Ascomycota</taxon>
        <taxon>Pezizomycotina</taxon>
        <taxon>Sordariomycetes</taxon>
        <taxon>Hypocreomycetidae</taxon>
        <taxon>Hypocreales</taxon>
        <taxon>Bionectriaceae</taxon>
        <taxon>Hapsidospora</taxon>
    </lineage>
</organism>
<proteinExistence type="predicted"/>
<keyword evidence="4" id="KW-1185">Reference proteome</keyword>
<comment type="caution">
    <text evidence="3">The sequence shown here is derived from an EMBL/GenBank/DDBJ whole genome shotgun (WGS) entry which is preliminary data.</text>
</comment>
<dbReference type="EMBL" id="JPKY01000193">
    <property type="protein sequence ID" value="KFH40522.1"/>
    <property type="molecule type" value="Genomic_DNA"/>
</dbReference>
<evidence type="ECO:0000256" key="1">
    <source>
        <dbReference type="SAM" id="SignalP"/>
    </source>
</evidence>
<dbReference type="STRING" id="857340.A0A086STU0"/>
<dbReference type="AlphaFoldDB" id="A0A086STU0"/>
<dbReference type="OrthoDB" id="2251794at2759"/>
<keyword evidence="1" id="KW-0732">Signal</keyword>
<dbReference type="InterPro" id="IPR058593">
    <property type="entry name" value="ARB_07466-like_C"/>
</dbReference>
<name>A0A086STU0_HAPC1</name>
<evidence type="ECO:0000313" key="4">
    <source>
        <dbReference type="Proteomes" id="UP000029964"/>
    </source>
</evidence>
<evidence type="ECO:0000313" key="3">
    <source>
        <dbReference type="EMBL" id="KFH40522.1"/>
    </source>
</evidence>
<reference evidence="4" key="1">
    <citation type="journal article" date="2014" name="Genome Announc.">
        <title>Genome sequence and annotation of Acremonium chrysogenum, producer of the beta-lactam antibiotic cephalosporin C.</title>
        <authorList>
            <person name="Terfehr D."/>
            <person name="Dahlmann T.A."/>
            <person name="Specht T."/>
            <person name="Zadra I."/>
            <person name="Kuernsteiner H."/>
            <person name="Kueck U."/>
        </authorList>
    </citation>
    <scope>NUCLEOTIDE SEQUENCE [LARGE SCALE GENOMIC DNA]</scope>
    <source>
        <strain evidence="4">ATCC 11550 / CBS 779.69 / DSM 880 / IAM 14645 / JCM 23072 / IMI 49137</strain>
    </source>
</reference>
<sequence>MRYSTLLFAAPALATVGYPCYGPDGLAGVCVSDADCAESGGTAIDGACPWDPAGVRCCSKSPCLEDGAASACGWESDCAGTTTPGLCPGGSQVKCCDSLENGYGGYEDPTIPAVGACKQTAVDGAAAVVAEFPGRVREIGCIRDCACGSGSDHCCGMAIDFMIADGGGVATLSGLDIAEWVMNNGASISLKYVIWGQKIWQVSESPMPWSEWEIMEDRGDITQNHWDHVHVSFQ</sequence>
<dbReference type="Proteomes" id="UP000029964">
    <property type="component" value="Unassembled WGS sequence"/>
</dbReference>
<feature type="signal peptide" evidence="1">
    <location>
        <begin position="1"/>
        <end position="17"/>
    </location>
</feature>
<accession>A0A086STU0</accession>
<dbReference type="HOGENOM" id="CLU_109885_0_0_1"/>
<feature type="domain" description="ARB-07466-like C-terminal" evidence="2">
    <location>
        <begin position="115"/>
        <end position="226"/>
    </location>
</feature>
<feature type="chain" id="PRO_5001815088" description="ARB-07466-like C-terminal domain-containing protein" evidence="1">
    <location>
        <begin position="18"/>
        <end position="234"/>
    </location>
</feature>